<dbReference type="InterPro" id="IPR015927">
    <property type="entry name" value="Peptidase_S24_S26A/B/C"/>
</dbReference>
<evidence type="ECO:0000313" key="3">
    <source>
        <dbReference type="EMBL" id="RJS46866.1"/>
    </source>
</evidence>
<dbReference type="AlphaFoldDB" id="A0A3A5H890"/>
<organism evidence="3 4">
    <name type="scientific">Nocardioides cavernaquae</name>
    <dbReference type="NCBI Taxonomy" id="2321396"/>
    <lineage>
        <taxon>Bacteria</taxon>
        <taxon>Bacillati</taxon>
        <taxon>Actinomycetota</taxon>
        <taxon>Actinomycetes</taxon>
        <taxon>Propionibacteriales</taxon>
        <taxon>Nocardioidaceae</taxon>
        <taxon>Nocardioides</taxon>
    </lineage>
</organism>
<dbReference type="InterPro" id="IPR036286">
    <property type="entry name" value="LexA/Signal_pep-like_sf"/>
</dbReference>
<sequence>MHSEREGHPGVDSGVGSGVGSRVRRRWGWAIVRGRSMEQGLRDGDRLLVRWGASPQIGDVVVARFPDGTLAVKRAAERRTTRTGAPGWWLLSDNPGEGVDSRHRGVVPAEDVLAVARRLVRRCRIRHIPSPASSVAPPV</sequence>
<proteinExistence type="predicted"/>
<dbReference type="Proteomes" id="UP000276542">
    <property type="component" value="Unassembled WGS sequence"/>
</dbReference>
<dbReference type="SUPFAM" id="SSF51306">
    <property type="entry name" value="LexA/Signal peptidase"/>
    <property type="match status" value="1"/>
</dbReference>
<dbReference type="OrthoDB" id="1467636at2"/>
<feature type="region of interest" description="Disordered" evidence="1">
    <location>
        <begin position="1"/>
        <end position="20"/>
    </location>
</feature>
<dbReference type="Pfam" id="PF00717">
    <property type="entry name" value="Peptidase_S24"/>
    <property type="match status" value="1"/>
</dbReference>
<dbReference type="EMBL" id="QYRP01000002">
    <property type="protein sequence ID" value="RJS46866.1"/>
    <property type="molecule type" value="Genomic_DNA"/>
</dbReference>
<feature type="domain" description="Peptidase S24/S26A/S26B/S26C" evidence="2">
    <location>
        <begin position="28"/>
        <end position="95"/>
    </location>
</feature>
<protein>
    <submittedName>
        <fullName evidence="3">Peptidase S24</fullName>
    </submittedName>
</protein>
<evidence type="ECO:0000259" key="2">
    <source>
        <dbReference type="Pfam" id="PF00717"/>
    </source>
</evidence>
<evidence type="ECO:0000313" key="4">
    <source>
        <dbReference type="Proteomes" id="UP000276542"/>
    </source>
</evidence>
<name>A0A3A5H890_9ACTN</name>
<gene>
    <name evidence="3" type="ORF">D4739_12005</name>
</gene>
<dbReference type="CDD" id="cd06462">
    <property type="entry name" value="Peptidase_S24_S26"/>
    <property type="match status" value="1"/>
</dbReference>
<accession>A0A3A5H890</accession>
<reference evidence="4" key="1">
    <citation type="submission" date="2018-09" db="EMBL/GenBank/DDBJ databases">
        <authorList>
            <person name="Zhu H."/>
        </authorList>
    </citation>
    <scope>NUCLEOTIDE SEQUENCE [LARGE SCALE GENOMIC DNA]</scope>
    <source>
        <strain evidence="4">K1W22B-1</strain>
    </source>
</reference>
<keyword evidence="4" id="KW-1185">Reference proteome</keyword>
<dbReference type="Gene3D" id="2.10.109.10">
    <property type="entry name" value="Umud Fragment, subunit A"/>
    <property type="match status" value="1"/>
</dbReference>
<comment type="caution">
    <text evidence="3">The sequence shown here is derived from an EMBL/GenBank/DDBJ whole genome shotgun (WGS) entry which is preliminary data.</text>
</comment>
<evidence type="ECO:0000256" key="1">
    <source>
        <dbReference type="SAM" id="MobiDB-lite"/>
    </source>
</evidence>
<dbReference type="RefSeq" id="WP_120060836.1">
    <property type="nucleotide sequence ID" value="NZ_QYRP01000002.1"/>
</dbReference>